<dbReference type="InParanoid" id="A0A1Z5KAI5"/>
<feature type="domain" description="SET" evidence="1">
    <location>
        <begin position="34"/>
        <end position="171"/>
    </location>
</feature>
<dbReference type="OrthoDB" id="5560686at2759"/>
<dbReference type="EMBL" id="BDSP01000197">
    <property type="protein sequence ID" value="GAX23165.1"/>
    <property type="molecule type" value="Genomic_DNA"/>
</dbReference>
<evidence type="ECO:0000313" key="3">
    <source>
        <dbReference type="Proteomes" id="UP000198406"/>
    </source>
</evidence>
<evidence type="ECO:0000259" key="1">
    <source>
        <dbReference type="PROSITE" id="PS50280"/>
    </source>
</evidence>
<gene>
    <name evidence="2" type="ORF">FisN_33Lh059</name>
</gene>
<keyword evidence="3" id="KW-1185">Reference proteome</keyword>
<dbReference type="SUPFAM" id="SSF82199">
    <property type="entry name" value="SET domain"/>
    <property type="match status" value="1"/>
</dbReference>
<sequence length="180" mass="19968">MVAWSLRLGTGLFTYASLVALLDRPRGTLLAPESLLEVRPSAVAGLGLFVTQDLRAGTVLGTYPGLVISLNDPRVQQKANQYPECQTYIWRFSDNSALIDPTNGVGTLDDFCRSPTAPFLFRVATTLCRINEPPKGKDVNVVTDEVLNERIVVLRLERDVVAGEELFMDYGPQYDRSAYR</sequence>
<protein>
    <recommendedName>
        <fullName evidence="1">SET domain-containing protein</fullName>
    </recommendedName>
</protein>
<evidence type="ECO:0000313" key="2">
    <source>
        <dbReference type="EMBL" id="GAX23165.1"/>
    </source>
</evidence>
<organism evidence="2 3">
    <name type="scientific">Fistulifera solaris</name>
    <name type="common">Oleaginous diatom</name>
    <dbReference type="NCBI Taxonomy" id="1519565"/>
    <lineage>
        <taxon>Eukaryota</taxon>
        <taxon>Sar</taxon>
        <taxon>Stramenopiles</taxon>
        <taxon>Ochrophyta</taxon>
        <taxon>Bacillariophyta</taxon>
        <taxon>Bacillariophyceae</taxon>
        <taxon>Bacillariophycidae</taxon>
        <taxon>Naviculales</taxon>
        <taxon>Naviculaceae</taxon>
        <taxon>Fistulifera</taxon>
    </lineage>
</organism>
<name>A0A1Z5KAI5_FISSO</name>
<reference evidence="2 3" key="1">
    <citation type="journal article" date="2015" name="Plant Cell">
        <title>Oil accumulation by the oleaginous diatom Fistulifera solaris as revealed by the genome and transcriptome.</title>
        <authorList>
            <person name="Tanaka T."/>
            <person name="Maeda Y."/>
            <person name="Veluchamy A."/>
            <person name="Tanaka M."/>
            <person name="Abida H."/>
            <person name="Marechal E."/>
            <person name="Bowler C."/>
            <person name="Muto M."/>
            <person name="Sunaga Y."/>
            <person name="Tanaka M."/>
            <person name="Yoshino T."/>
            <person name="Taniguchi T."/>
            <person name="Fukuda Y."/>
            <person name="Nemoto M."/>
            <person name="Matsumoto M."/>
            <person name="Wong P.S."/>
            <person name="Aburatani S."/>
            <person name="Fujibuchi W."/>
        </authorList>
    </citation>
    <scope>NUCLEOTIDE SEQUENCE [LARGE SCALE GENOMIC DNA]</scope>
    <source>
        <strain evidence="2 3">JPCC DA0580</strain>
    </source>
</reference>
<dbReference type="SMART" id="SM00317">
    <property type="entry name" value="SET"/>
    <property type="match status" value="1"/>
</dbReference>
<dbReference type="Gene3D" id="2.170.270.10">
    <property type="entry name" value="SET domain"/>
    <property type="match status" value="1"/>
</dbReference>
<comment type="caution">
    <text evidence="2">The sequence shown here is derived from an EMBL/GenBank/DDBJ whole genome shotgun (WGS) entry which is preliminary data.</text>
</comment>
<dbReference type="InterPro" id="IPR046341">
    <property type="entry name" value="SET_dom_sf"/>
</dbReference>
<dbReference type="Proteomes" id="UP000198406">
    <property type="component" value="Unassembled WGS sequence"/>
</dbReference>
<accession>A0A1Z5KAI5</accession>
<dbReference type="PROSITE" id="PS50280">
    <property type="entry name" value="SET"/>
    <property type="match status" value="1"/>
</dbReference>
<dbReference type="InterPro" id="IPR001214">
    <property type="entry name" value="SET_dom"/>
</dbReference>
<proteinExistence type="predicted"/>
<dbReference type="Pfam" id="PF00856">
    <property type="entry name" value="SET"/>
    <property type="match status" value="1"/>
</dbReference>
<dbReference type="AlphaFoldDB" id="A0A1Z5KAI5"/>